<proteinExistence type="predicted"/>
<name>A0A1Q4I2E3_9MYCO</name>
<keyword evidence="3" id="KW-1185">Reference proteome</keyword>
<evidence type="ECO:0000313" key="3">
    <source>
        <dbReference type="Proteomes" id="UP000186438"/>
    </source>
</evidence>
<dbReference type="InterPro" id="IPR002878">
    <property type="entry name" value="ChsH2_C"/>
</dbReference>
<sequence length="155" mass="16776">MGRGAVQPRSESARTDVVDKSLKFIGPGVDDTNRFFFDATSNGQLAFQRCRLCATWWSLPAYACYACGATEFDVVATSGRGSVHTYAIPRRPSAALIDEDLVFVVIELDEGLRYFSRLVGIDPAAVNFGMRVEVQFAAADSGVMVPVFAPAGAER</sequence>
<dbReference type="PANTHER" id="PTHR34075">
    <property type="entry name" value="BLR3430 PROTEIN"/>
    <property type="match status" value="1"/>
</dbReference>
<comment type="caution">
    <text evidence="2">The sequence shown here is derived from an EMBL/GenBank/DDBJ whole genome shotgun (WGS) entry which is preliminary data.</text>
</comment>
<evidence type="ECO:0000313" key="2">
    <source>
        <dbReference type="EMBL" id="OJZ76068.1"/>
    </source>
</evidence>
<dbReference type="Proteomes" id="UP000186438">
    <property type="component" value="Unassembled WGS sequence"/>
</dbReference>
<dbReference type="Pfam" id="PF01796">
    <property type="entry name" value="OB_ChsH2_C"/>
    <property type="match status" value="1"/>
</dbReference>
<feature type="domain" description="ChsH2 C-terminal OB-fold" evidence="1">
    <location>
        <begin position="75"/>
        <end position="136"/>
    </location>
</feature>
<reference evidence="2 3" key="1">
    <citation type="submission" date="2016-11" db="EMBL/GenBank/DDBJ databases">
        <title>Genome sequences of unsequenced Mycobacteria.</title>
        <authorList>
            <person name="Greninger A.L."/>
            <person name="Fang F."/>
            <person name="Jerome K.R."/>
        </authorList>
    </citation>
    <scope>NUCLEOTIDE SEQUENCE [LARGE SCALE GENOMIC DNA]</scope>
    <source>
        <strain evidence="2 3">M11</strain>
    </source>
</reference>
<evidence type="ECO:0000259" key="1">
    <source>
        <dbReference type="Pfam" id="PF01796"/>
    </source>
</evidence>
<dbReference type="InterPro" id="IPR052513">
    <property type="entry name" value="Thioester_dehydratase-like"/>
</dbReference>
<dbReference type="InterPro" id="IPR012340">
    <property type="entry name" value="NA-bd_OB-fold"/>
</dbReference>
<dbReference type="OrthoDB" id="7470921at2"/>
<dbReference type="EMBL" id="MPNT01000001">
    <property type="protein sequence ID" value="OJZ76068.1"/>
    <property type="molecule type" value="Genomic_DNA"/>
</dbReference>
<gene>
    <name evidence="2" type="ORF">BRW65_01065</name>
</gene>
<accession>A0A1Q4I2E3</accession>
<dbReference type="STRING" id="53378.BRW65_01065"/>
<organism evidence="2 3">
    <name type="scientific">Mycobacterium paraffinicum</name>
    <dbReference type="NCBI Taxonomy" id="53378"/>
    <lineage>
        <taxon>Bacteria</taxon>
        <taxon>Bacillati</taxon>
        <taxon>Actinomycetota</taxon>
        <taxon>Actinomycetes</taxon>
        <taxon>Mycobacteriales</taxon>
        <taxon>Mycobacteriaceae</taxon>
        <taxon>Mycobacterium</taxon>
    </lineage>
</organism>
<dbReference type="PANTHER" id="PTHR34075:SF5">
    <property type="entry name" value="BLR3430 PROTEIN"/>
    <property type="match status" value="1"/>
</dbReference>
<dbReference type="AlphaFoldDB" id="A0A1Q4I2E3"/>
<protein>
    <recommendedName>
        <fullName evidence="1">ChsH2 C-terminal OB-fold domain-containing protein</fullName>
    </recommendedName>
</protein>
<dbReference type="SUPFAM" id="SSF50249">
    <property type="entry name" value="Nucleic acid-binding proteins"/>
    <property type="match status" value="1"/>
</dbReference>